<feature type="domain" description="PAS" evidence="18">
    <location>
        <begin position="230"/>
        <end position="300"/>
    </location>
</feature>
<comment type="function">
    <text evidence="14">Member of the two-component regulatory system NreB/NreC involved in the control of dissimilatory nitrate/nitrite reduction in response to oxygen. NreB functions as a direct oxygen sensor histidine kinase which is autophosphorylated, in the absence of oxygen, probably at the conserved histidine residue, and transfers its phosphate group probably to a conserved aspartate residue of NreC. NreB/NreC activates the expression of the nitrate (narGHJI) and nitrite (nir) reductase operons, as well as the putative nitrate transporter gene narT.</text>
</comment>
<keyword evidence="6" id="KW-0004">4Fe-4S</keyword>
<dbReference type="InterPro" id="IPR036890">
    <property type="entry name" value="HATPase_C_sf"/>
</dbReference>
<dbReference type="SUPFAM" id="SSF55874">
    <property type="entry name" value="ATPase domain of HSP90 chaperone/DNA topoisomerase II/histidine kinase"/>
    <property type="match status" value="1"/>
</dbReference>
<evidence type="ECO:0000259" key="18">
    <source>
        <dbReference type="PROSITE" id="PS50112"/>
    </source>
</evidence>
<organism evidence="20 21">
    <name type="scientific">Geomesophilobacter sediminis</name>
    <dbReference type="NCBI Taxonomy" id="2798584"/>
    <lineage>
        <taxon>Bacteria</taxon>
        <taxon>Pseudomonadati</taxon>
        <taxon>Thermodesulfobacteriota</taxon>
        <taxon>Desulfuromonadia</taxon>
        <taxon>Geobacterales</taxon>
        <taxon>Geobacteraceae</taxon>
        <taxon>Geomesophilobacter</taxon>
    </lineage>
</organism>
<keyword evidence="13" id="KW-0411">Iron-sulfur</keyword>
<dbReference type="Gene3D" id="1.20.5.1930">
    <property type="match status" value="1"/>
</dbReference>
<dbReference type="PRINTS" id="PR00344">
    <property type="entry name" value="BCTRLSENSOR"/>
</dbReference>
<keyword evidence="9" id="KW-0479">Metal-binding</keyword>
<keyword evidence="11" id="KW-0408">Iron</keyword>
<evidence type="ECO:0000313" key="21">
    <source>
        <dbReference type="Proteomes" id="UP000636888"/>
    </source>
</evidence>
<dbReference type="NCBIfam" id="TIGR00229">
    <property type="entry name" value="sensory_box"/>
    <property type="match status" value="1"/>
</dbReference>
<dbReference type="RefSeq" id="WP_199383346.1">
    <property type="nucleotide sequence ID" value="NZ_JAEMHM010000005.1"/>
</dbReference>
<dbReference type="InterPro" id="IPR000700">
    <property type="entry name" value="PAS-assoc_C"/>
</dbReference>
<dbReference type="PANTHER" id="PTHR24421:SF58">
    <property type="entry name" value="SIGNAL TRANSDUCTION HISTIDINE-PROTEIN KINASE_PHOSPHATASE UHPB"/>
    <property type="match status" value="1"/>
</dbReference>
<evidence type="ECO:0000256" key="2">
    <source>
        <dbReference type="ARBA" id="ARBA00001966"/>
    </source>
</evidence>
<name>A0A8J7LUC8_9BACT</name>
<dbReference type="GO" id="GO:0046983">
    <property type="term" value="F:protein dimerization activity"/>
    <property type="evidence" value="ECO:0007669"/>
    <property type="project" value="InterPro"/>
</dbReference>
<dbReference type="Gene3D" id="3.30.565.10">
    <property type="entry name" value="Histidine kinase-like ATPase, C-terminal domain"/>
    <property type="match status" value="1"/>
</dbReference>
<evidence type="ECO:0000256" key="11">
    <source>
        <dbReference type="ARBA" id="ARBA00023004"/>
    </source>
</evidence>
<dbReference type="PROSITE" id="PS50113">
    <property type="entry name" value="PAC"/>
    <property type="match status" value="1"/>
</dbReference>
<dbReference type="SMART" id="SM00387">
    <property type="entry name" value="HATPase_c"/>
    <property type="match status" value="1"/>
</dbReference>
<dbReference type="Pfam" id="PF07730">
    <property type="entry name" value="HisKA_3"/>
    <property type="match status" value="1"/>
</dbReference>
<dbReference type="SUPFAM" id="SSF55785">
    <property type="entry name" value="PYP-like sensor domain (PAS domain)"/>
    <property type="match status" value="1"/>
</dbReference>
<gene>
    <name evidence="20" type="ORF">JFN93_07260</name>
</gene>
<evidence type="ECO:0000256" key="8">
    <source>
        <dbReference type="ARBA" id="ARBA00022679"/>
    </source>
</evidence>
<keyword evidence="12" id="KW-0902">Two-component regulatory system</keyword>
<dbReference type="GO" id="GO:0046872">
    <property type="term" value="F:metal ion binding"/>
    <property type="evidence" value="ECO:0007669"/>
    <property type="project" value="UniProtKB-KW"/>
</dbReference>
<evidence type="ECO:0000256" key="5">
    <source>
        <dbReference type="ARBA" id="ARBA00017322"/>
    </source>
</evidence>
<dbReference type="SMART" id="SM00091">
    <property type="entry name" value="PAS"/>
    <property type="match status" value="1"/>
</dbReference>
<evidence type="ECO:0000256" key="9">
    <source>
        <dbReference type="ARBA" id="ARBA00022723"/>
    </source>
</evidence>
<dbReference type="Pfam" id="PF08448">
    <property type="entry name" value="PAS_4"/>
    <property type="match status" value="1"/>
</dbReference>
<dbReference type="InterPro" id="IPR005467">
    <property type="entry name" value="His_kinase_dom"/>
</dbReference>
<protein>
    <recommendedName>
        <fullName evidence="5">Oxygen sensor histidine kinase NreB</fullName>
        <ecNumber evidence="4">2.7.13.3</ecNumber>
    </recommendedName>
    <alternativeName>
        <fullName evidence="15">Nitrogen regulation protein B</fullName>
    </alternativeName>
</protein>
<sequence>MLHSSDQKIKKLISEIRLHDHIALMYSAPEEKMTVLVPFVMAGLERGEPCFYIGSDEDIAALDAALRQEETDPDQARSSGLLLTVPAEDFPVPGPLSGTAPVIERLETAAAEARAAGFPLLRLCDEKVWVLKHGLSNETLIEYEARMNDLTRGNDIIGLCIYDLTLFPPETIRDVIRTHPKVVISGIMCSNFSYLPPEEFFDEERADFEVRHLLQGMLSNEAKIGNLQTQKNLFGAVFDNLPEGVYVKDLQGRYLLINKAGAEFFGKTVAEVLGRTVHDLLAPQWANLIQTADRRARQAQGLLSDEITFEAAGVTRTILAIKGVFRSSNGAPTGIFGISRDITEQRRMERELADYQEQLRFMASELSLNEERQRRQIASVLHDQIGQTLALAKIRIEAVKRVVEGVKGGQRLSVDLAGIGELLDRVIQHSRSLTDQLSPPVLYELGLEAAVEALADEFQRQHGIEITFYDDAADKPLDDDLRGLLYQSVRELLVNIVKHAHASRATVSLQREGKFLTINVVDDGDGFDEKEKIRVGTGAGFGLFRMRERLKHSGGRFRIETAPGLGTRVIIAAPVNQ</sequence>
<evidence type="ECO:0000256" key="12">
    <source>
        <dbReference type="ARBA" id="ARBA00023012"/>
    </source>
</evidence>
<feature type="coiled-coil region" evidence="16">
    <location>
        <begin position="338"/>
        <end position="372"/>
    </location>
</feature>
<keyword evidence="10" id="KW-0418">Kinase</keyword>
<dbReference type="AlphaFoldDB" id="A0A8J7LUC8"/>
<dbReference type="InterPro" id="IPR013656">
    <property type="entry name" value="PAS_4"/>
</dbReference>
<dbReference type="InterPro" id="IPR003594">
    <property type="entry name" value="HATPase_dom"/>
</dbReference>
<dbReference type="GO" id="GO:0005737">
    <property type="term" value="C:cytoplasm"/>
    <property type="evidence" value="ECO:0007669"/>
    <property type="project" value="UniProtKB-SubCell"/>
</dbReference>
<keyword evidence="8" id="KW-0808">Transferase</keyword>
<evidence type="ECO:0000256" key="14">
    <source>
        <dbReference type="ARBA" id="ARBA00024827"/>
    </source>
</evidence>
<dbReference type="InterPro" id="IPR050482">
    <property type="entry name" value="Sensor_HK_TwoCompSys"/>
</dbReference>
<evidence type="ECO:0000256" key="3">
    <source>
        <dbReference type="ARBA" id="ARBA00004496"/>
    </source>
</evidence>
<accession>A0A8J7LUC8</accession>
<evidence type="ECO:0000256" key="15">
    <source>
        <dbReference type="ARBA" id="ARBA00030800"/>
    </source>
</evidence>
<dbReference type="EMBL" id="JAEMHM010000005">
    <property type="protein sequence ID" value="MBJ6724499.1"/>
    <property type="molecule type" value="Genomic_DNA"/>
</dbReference>
<dbReference type="CDD" id="cd16917">
    <property type="entry name" value="HATPase_UhpB-NarQ-NarX-like"/>
    <property type="match status" value="1"/>
</dbReference>
<evidence type="ECO:0000259" key="17">
    <source>
        <dbReference type="PROSITE" id="PS50109"/>
    </source>
</evidence>
<evidence type="ECO:0000256" key="4">
    <source>
        <dbReference type="ARBA" id="ARBA00012438"/>
    </source>
</evidence>
<dbReference type="InterPro" id="IPR000014">
    <property type="entry name" value="PAS"/>
</dbReference>
<dbReference type="EC" id="2.7.13.3" evidence="4"/>
<evidence type="ECO:0000256" key="13">
    <source>
        <dbReference type="ARBA" id="ARBA00023014"/>
    </source>
</evidence>
<comment type="subcellular location">
    <subcellularLocation>
        <location evidence="3">Cytoplasm</location>
    </subcellularLocation>
</comment>
<proteinExistence type="predicted"/>
<dbReference type="InterPro" id="IPR004358">
    <property type="entry name" value="Sig_transdc_His_kin-like_C"/>
</dbReference>
<dbReference type="Pfam" id="PF02518">
    <property type="entry name" value="HATPase_c"/>
    <property type="match status" value="1"/>
</dbReference>
<evidence type="ECO:0000259" key="19">
    <source>
        <dbReference type="PROSITE" id="PS50113"/>
    </source>
</evidence>
<reference evidence="20" key="1">
    <citation type="submission" date="2020-12" db="EMBL/GenBank/DDBJ databases">
        <title>Geomonas sp. Red875, isolated from river sediment.</title>
        <authorList>
            <person name="Xu Z."/>
            <person name="Zhang Z."/>
            <person name="Masuda Y."/>
            <person name="Itoh H."/>
            <person name="Senoo K."/>
        </authorList>
    </citation>
    <scope>NUCLEOTIDE SEQUENCE</scope>
    <source>
        <strain evidence="20">Red875</strain>
    </source>
</reference>
<dbReference type="PANTHER" id="PTHR24421">
    <property type="entry name" value="NITRATE/NITRITE SENSOR PROTEIN NARX-RELATED"/>
    <property type="match status" value="1"/>
</dbReference>
<feature type="domain" description="Histidine kinase" evidence="17">
    <location>
        <begin position="485"/>
        <end position="577"/>
    </location>
</feature>
<evidence type="ECO:0000256" key="16">
    <source>
        <dbReference type="SAM" id="Coils"/>
    </source>
</evidence>
<comment type="cofactor">
    <cofactor evidence="2">
        <name>[4Fe-4S] cluster</name>
        <dbReference type="ChEBI" id="CHEBI:49883"/>
    </cofactor>
</comment>
<dbReference type="Proteomes" id="UP000636888">
    <property type="component" value="Unassembled WGS sequence"/>
</dbReference>
<evidence type="ECO:0000256" key="6">
    <source>
        <dbReference type="ARBA" id="ARBA00022485"/>
    </source>
</evidence>
<dbReference type="PROSITE" id="PS50109">
    <property type="entry name" value="HIS_KIN"/>
    <property type="match status" value="1"/>
</dbReference>
<dbReference type="PROSITE" id="PS50112">
    <property type="entry name" value="PAS"/>
    <property type="match status" value="1"/>
</dbReference>
<evidence type="ECO:0000256" key="1">
    <source>
        <dbReference type="ARBA" id="ARBA00000085"/>
    </source>
</evidence>
<comment type="caution">
    <text evidence="20">The sequence shown here is derived from an EMBL/GenBank/DDBJ whole genome shotgun (WGS) entry which is preliminary data.</text>
</comment>
<evidence type="ECO:0000256" key="7">
    <source>
        <dbReference type="ARBA" id="ARBA00022490"/>
    </source>
</evidence>
<dbReference type="Gene3D" id="3.30.450.20">
    <property type="entry name" value="PAS domain"/>
    <property type="match status" value="1"/>
</dbReference>
<keyword evidence="21" id="KW-1185">Reference proteome</keyword>
<keyword evidence="16" id="KW-0175">Coiled coil</keyword>
<keyword evidence="7" id="KW-0963">Cytoplasm</keyword>
<dbReference type="GO" id="GO:0016020">
    <property type="term" value="C:membrane"/>
    <property type="evidence" value="ECO:0007669"/>
    <property type="project" value="InterPro"/>
</dbReference>
<dbReference type="Pfam" id="PF14417">
    <property type="entry name" value="MEDS"/>
    <property type="match status" value="1"/>
</dbReference>
<dbReference type="InterPro" id="IPR025847">
    <property type="entry name" value="MEDS_domain"/>
</dbReference>
<dbReference type="InterPro" id="IPR035965">
    <property type="entry name" value="PAS-like_dom_sf"/>
</dbReference>
<evidence type="ECO:0000313" key="20">
    <source>
        <dbReference type="EMBL" id="MBJ6724499.1"/>
    </source>
</evidence>
<evidence type="ECO:0000256" key="10">
    <source>
        <dbReference type="ARBA" id="ARBA00022777"/>
    </source>
</evidence>
<comment type="catalytic activity">
    <reaction evidence="1">
        <text>ATP + protein L-histidine = ADP + protein N-phospho-L-histidine.</text>
        <dbReference type="EC" id="2.7.13.3"/>
    </reaction>
</comment>
<dbReference type="GO" id="GO:0000155">
    <property type="term" value="F:phosphorelay sensor kinase activity"/>
    <property type="evidence" value="ECO:0007669"/>
    <property type="project" value="InterPro"/>
</dbReference>
<feature type="domain" description="PAC" evidence="19">
    <location>
        <begin position="297"/>
        <end position="354"/>
    </location>
</feature>
<dbReference type="InterPro" id="IPR011712">
    <property type="entry name" value="Sig_transdc_His_kin_sub3_dim/P"/>
</dbReference>
<dbReference type="CDD" id="cd00130">
    <property type="entry name" value="PAS"/>
    <property type="match status" value="1"/>
</dbReference>
<dbReference type="GO" id="GO:0051539">
    <property type="term" value="F:4 iron, 4 sulfur cluster binding"/>
    <property type="evidence" value="ECO:0007669"/>
    <property type="project" value="UniProtKB-KW"/>
</dbReference>